<dbReference type="AlphaFoldDB" id="A0A6J4TD42"/>
<name>A0A6J4TD42_9SPHN</name>
<dbReference type="EMBL" id="CADCWA010000105">
    <property type="protein sequence ID" value="CAA9519481.1"/>
    <property type="molecule type" value="Genomic_DNA"/>
</dbReference>
<protein>
    <submittedName>
        <fullName evidence="2">Glutathione S-transferase</fullName>
        <ecNumber evidence="2">2.5.1.18</ecNumber>
    </submittedName>
</protein>
<evidence type="ECO:0000256" key="1">
    <source>
        <dbReference type="SAM" id="MobiDB-lite"/>
    </source>
</evidence>
<feature type="non-terminal residue" evidence="2">
    <location>
        <position position="1"/>
    </location>
</feature>
<gene>
    <name evidence="2" type="ORF">AVDCRST_MAG31-1489</name>
</gene>
<accession>A0A6J4TD42</accession>
<sequence length="223" mass="24081">AQAHHRQPRLLQLVDARLAGAGGQRAAVRGTGRALVRRGLGPAPRRGRVRALARQGAGAVARRDGGLGQPGDHRILRRPDRARPLLAGRRCGPRHGPVDGGGNALGLRQPAPRPADERAQDPRRAPVVGGGHGRDQPHPDPVGAGPRALRRHRRLSVRAVVRGRHDVRARGHPVRHLRRSRAALRRRLYGSGSPPPARRQLDRAGAGRTLGHRPLRGRARQGL</sequence>
<organism evidence="2">
    <name type="scientific">uncultured Sphingomonas sp</name>
    <dbReference type="NCBI Taxonomy" id="158754"/>
    <lineage>
        <taxon>Bacteria</taxon>
        <taxon>Pseudomonadati</taxon>
        <taxon>Pseudomonadota</taxon>
        <taxon>Alphaproteobacteria</taxon>
        <taxon>Sphingomonadales</taxon>
        <taxon>Sphingomonadaceae</taxon>
        <taxon>Sphingomonas</taxon>
        <taxon>environmental samples</taxon>
    </lineage>
</organism>
<feature type="compositionally biased region" description="Basic residues" evidence="1">
    <location>
        <begin position="210"/>
        <end position="223"/>
    </location>
</feature>
<feature type="non-terminal residue" evidence="2">
    <location>
        <position position="223"/>
    </location>
</feature>
<feature type="compositionally biased region" description="Basic and acidic residues" evidence="1">
    <location>
        <begin position="61"/>
        <end position="83"/>
    </location>
</feature>
<dbReference type="EC" id="2.5.1.18" evidence="2"/>
<reference evidence="2" key="1">
    <citation type="submission" date="2020-02" db="EMBL/GenBank/DDBJ databases">
        <authorList>
            <person name="Meier V. D."/>
        </authorList>
    </citation>
    <scope>NUCLEOTIDE SEQUENCE</scope>
    <source>
        <strain evidence="2">AVDCRST_MAG31</strain>
    </source>
</reference>
<feature type="region of interest" description="Disordered" evidence="1">
    <location>
        <begin position="186"/>
        <end position="223"/>
    </location>
</feature>
<feature type="region of interest" description="Disordered" evidence="1">
    <location>
        <begin position="54"/>
        <end position="154"/>
    </location>
</feature>
<proteinExistence type="predicted"/>
<keyword evidence="2" id="KW-0808">Transferase</keyword>
<evidence type="ECO:0000313" key="2">
    <source>
        <dbReference type="EMBL" id="CAA9519481.1"/>
    </source>
</evidence>
<feature type="compositionally biased region" description="Basic and acidic residues" evidence="1">
    <location>
        <begin position="114"/>
        <end position="124"/>
    </location>
</feature>
<dbReference type="GO" id="GO:0004364">
    <property type="term" value="F:glutathione transferase activity"/>
    <property type="evidence" value="ECO:0007669"/>
    <property type="project" value="UniProtKB-EC"/>
</dbReference>